<dbReference type="EMBL" id="CP093343">
    <property type="protein sequence ID" value="WOG85527.1"/>
    <property type="molecule type" value="Genomic_DNA"/>
</dbReference>
<evidence type="ECO:0008006" key="3">
    <source>
        <dbReference type="Google" id="ProtNLM"/>
    </source>
</evidence>
<gene>
    <name evidence="1" type="ORF">DCAR_0104717</name>
</gene>
<dbReference type="Proteomes" id="UP000077755">
    <property type="component" value="Chromosome 1"/>
</dbReference>
<dbReference type="PANTHER" id="PTHR33108:SF76">
    <property type="entry name" value="OS06G0199402 PROTEIN"/>
    <property type="match status" value="1"/>
</dbReference>
<dbReference type="InterPro" id="IPR012876">
    <property type="entry name" value="DUF1677_pln"/>
</dbReference>
<reference evidence="1" key="1">
    <citation type="journal article" date="2016" name="Nat. Genet.">
        <title>A high-quality carrot genome assembly provides new insights into carotenoid accumulation and asterid genome evolution.</title>
        <authorList>
            <person name="Iorizzo M."/>
            <person name="Ellison S."/>
            <person name="Senalik D."/>
            <person name="Zeng P."/>
            <person name="Satapoomin P."/>
            <person name="Huang J."/>
            <person name="Bowman M."/>
            <person name="Iovene M."/>
            <person name="Sanseverino W."/>
            <person name="Cavagnaro P."/>
            <person name="Yildiz M."/>
            <person name="Macko-Podgorni A."/>
            <person name="Moranska E."/>
            <person name="Grzebelus E."/>
            <person name="Grzebelus D."/>
            <person name="Ashrafi H."/>
            <person name="Zheng Z."/>
            <person name="Cheng S."/>
            <person name="Spooner D."/>
            <person name="Van Deynze A."/>
            <person name="Simon P."/>
        </authorList>
    </citation>
    <scope>NUCLEOTIDE SEQUENCE</scope>
    <source>
        <tissue evidence="1">Leaf</tissue>
    </source>
</reference>
<proteinExistence type="predicted"/>
<evidence type="ECO:0000313" key="2">
    <source>
        <dbReference type="Proteomes" id="UP000077755"/>
    </source>
</evidence>
<name>A0AAF0W9U2_DAUCS</name>
<sequence>MTDTTMKEAPAPQSGEVKSVKCECCKLTEECTEEYISRVRERYQGRWICGLCIEAVKDEIGRSGRRITTEEALNRHCSFYEEFRSCTPTEELISTVKELLLRSLDLSGRSQSYFNFRA</sequence>
<dbReference type="PANTHER" id="PTHR33108">
    <property type="entry name" value="OS01G0745000 PROTEIN"/>
    <property type="match status" value="1"/>
</dbReference>
<dbReference type="AlphaFoldDB" id="A0AAF0W9U2"/>
<accession>A0AAF0W9U2</accession>
<dbReference type="Pfam" id="PF07911">
    <property type="entry name" value="DUF1677"/>
    <property type="match status" value="1"/>
</dbReference>
<evidence type="ECO:0000313" key="1">
    <source>
        <dbReference type="EMBL" id="WOG85527.1"/>
    </source>
</evidence>
<protein>
    <recommendedName>
        <fullName evidence="3">DUF1677 domain-containing protein</fullName>
    </recommendedName>
</protein>
<organism evidence="1 2">
    <name type="scientific">Daucus carota subsp. sativus</name>
    <name type="common">Carrot</name>
    <dbReference type="NCBI Taxonomy" id="79200"/>
    <lineage>
        <taxon>Eukaryota</taxon>
        <taxon>Viridiplantae</taxon>
        <taxon>Streptophyta</taxon>
        <taxon>Embryophyta</taxon>
        <taxon>Tracheophyta</taxon>
        <taxon>Spermatophyta</taxon>
        <taxon>Magnoliopsida</taxon>
        <taxon>eudicotyledons</taxon>
        <taxon>Gunneridae</taxon>
        <taxon>Pentapetalae</taxon>
        <taxon>asterids</taxon>
        <taxon>campanulids</taxon>
        <taxon>Apiales</taxon>
        <taxon>Apiaceae</taxon>
        <taxon>Apioideae</taxon>
        <taxon>Scandiceae</taxon>
        <taxon>Daucinae</taxon>
        <taxon>Daucus</taxon>
        <taxon>Daucus sect. Daucus</taxon>
    </lineage>
</organism>
<reference evidence="1" key="2">
    <citation type="submission" date="2022-03" db="EMBL/GenBank/DDBJ databases">
        <title>Draft title - Genomic analysis of global carrot germplasm unveils the trajectory of domestication and the origin of high carotenoid orange carrot.</title>
        <authorList>
            <person name="Iorizzo M."/>
            <person name="Ellison S."/>
            <person name="Senalik D."/>
            <person name="Macko-Podgorni A."/>
            <person name="Grzebelus D."/>
            <person name="Bostan H."/>
            <person name="Rolling W."/>
            <person name="Curaba J."/>
            <person name="Simon P."/>
        </authorList>
    </citation>
    <scope>NUCLEOTIDE SEQUENCE</scope>
    <source>
        <tissue evidence="1">Leaf</tissue>
    </source>
</reference>
<keyword evidence="2" id="KW-1185">Reference proteome</keyword>